<comment type="similarity">
    <text evidence="6">Belongs to the peptidase M48 family.</text>
</comment>
<gene>
    <name evidence="10" type="ORF">OZSIB_1488</name>
</gene>
<evidence type="ECO:0000256" key="1">
    <source>
        <dbReference type="ARBA" id="ARBA00022670"/>
    </source>
</evidence>
<name>A0A367ZJW1_9BACT</name>
<evidence type="ECO:0000256" key="7">
    <source>
        <dbReference type="SAM" id="MobiDB-lite"/>
    </source>
</evidence>
<evidence type="ECO:0000313" key="10">
    <source>
        <dbReference type="EMBL" id="RCK78386.1"/>
    </source>
</evidence>
<reference evidence="10 11" key="1">
    <citation type="submission" date="2018-05" db="EMBL/GenBank/DDBJ databases">
        <title>A metagenomic window into the 2 km-deep terrestrial subsurface aquifer revealed taxonomically and functionally diverse microbial community comprising novel uncultured bacterial lineages.</title>
        <authorList>
            <person name="Kadnikov V.V."/>
            <person name="Mardanov A.V."/>
            <person name="Beletsky A.V."/>
            <person name="Banks D."/>
            <person name="Pimenov N.V."/>
            <person name="Frank Y.A."/>
            <person name="Karnachuk O.V."/>
            <person name="Ravin N.V."/>
        </authorList>
    </citation>
    <scope>NUCLEOTIDE SEQUENCE [LARGE SCALE GENOMIC DNA]</scope>
    <source>
        <strain evidence="10">BY5</strain>
    </source>
</reference>
<sequence>MRFTRRCLVLLLVLGSLCLSLTPASAKSFSDWLDEANAVLDRVNASLDAAFGTGVKQDYVPTTTVQTPHVDSLFGGLETSMEKSMGKNVHDAFRAKPGFSNNRAELERVGRIARRLVPQCERKDIDYTFAILKSDEINAFAAPGGYIYVTQGLLNAVSSDDELACVIAHELGHVNKKHTIRQAEKAGLMTALIALMGLKDETRKYQTAAAIAAFFVNQKFSRDDEFEADRMAVRYAYKAGYNPNAMIRFFDRINRDTKLSKFTKYFSTHPPTNDRIKKVQEEIKKVSGREAVAVATAGSGASAGASSGANATYGSTTTTTTTTSTSHRPTAQELQAAYEVYLYKKQVYEYAVEQQAPYDEVMKAFNEYQAAKKRYLELKAAASR</sequence>
<accession>A0A367ZJW1</accession>
<dbReference type="GO" id="GO:0051603">
    <property type="term" value="P:proteolysis involved in protein catabolic process"/>
    <property type="evidence" value="ECO:0007669"/>
    <property type="project" value="TreeGrafter"/>
</dbReference>
<dbReference type="GO" id="GO:0004222">
    <property type="term" value="F:metalloendopeptidase activity"/>
    <property type="evidence" value="ECO:0007669"/>
    <property type="project" value="InterPro"/>
</dbReference>
<dbReference type="GO" id="GO:0016020">
    <property type="term" value="C:membrane"/>
    <property type="evidence" value="ECO:0007669"/>
    <property type="project" value="TreeGrafter"/>
</dbReference>
<feature type="domain" description="Peptidase M48" evidence="9">
    <location>
        <begin position="107"/>
        <end position="282"/>
    </location>
</feature>
<feature type="compositionally biased region" description="Low complexity" evidence="7">
    <location>
        <begin position="304"/>
        <end position="326"/>
    </location>
</feature>
<evidence type="ECO:0000256" key="6">
    <source>
        <dbReference type="RuleBase" id="RU003983"/>
    </source>
</evidence>
<dbReference type="InterPro" id="IPR001915">
    <property type="entry name" value="Peptidase_M48"/>
</dbReference>
<dbReference type="PANTHER" id="PTHR22726:SF1">
    <property type="entry name" value="METALLOENDOPEPTIDASE OMA1, MITOCHONDRIAL"/>
    <property type="match status" value="1"/>
</dbReference>
<dbReference type="PANTHER" id="PTHR22726">
    <property type="entry name" value="METALLOENDOPEPTIDASE OMA1"/>
    <property type="match status" value="1"/>
</dbReference>
<dbReference type="Gene3D" id="3.30.2010.10">
    <property type="entry name" value="Metalloproteases ('zincins'), catalytic domain"/>
    <property type="match status" value="1"/>
</dbReference>
<feature type="region of interest" description="Disordered" evidence="7">
    <location>
        <begin position="304"/>
        <end position="328"/>
    </location>
</feature>
<keyword evidence="8" id="KW-0732">Signal</keyword>
<organism evidence="10 11">
    <name type="scientific">Candidatus Ozemobacter sibiricus</name>
    <dbReference type="NCBI Taxonomy" id="2268124"/>
    <lineage>
        <taxon>Bacteria</taxon>
        <taxon>Candidatus Ozemobacteria</taxon>
        <taxon>Candidatus Ozemobacterales</taxon>
        <taxon>Candidatus Ozemobacteraceae</taxon>
        <taxon>Candidatus Ozemobacter</taxon>
    </lineage>
</organism>
<proteinExistence type="inferred from homology"/>
<keyword evidence="3 6" id="KW-0378">Hydrolase</keyword>
<keyword evidence="5 6" id="KW-0482">Metalloprotease</keyword>
<feature type="chain" id="PRO_5017049780" evidence="8">
    <location>
        <begin position="27"/>
        <end position="384"/>
    </location>
</feature>
<comment type="caution">
    <text evidence="10">The sequence shown here is derived from an EMBL/GenBank/DDBJ whole genome shotgun (WGS) entry which is preliminary data.</text>
</comment>
<evidence type="ECO:0000256" key="5">
    <source>
        <dbReference type="ARBA" id="ARBA00023049"/>
    </source>
</evidence>
<dbReference type="Proteomes" id="UP000252355">
    <property type="component" value="Unassembled WGS sequence"/>
</dbReference>
<dbReference type="InterPro" id="IPR051156">
    <property type="entry name" value="Mito/Outer_Membr_Metalloprot"/>
</dbReference>
<evidence type="ECO:0000256" key="8">
    <source>
        <dbReference type="SAM" id="SignalP"/>
    </source>
</evidence>
<evidence type="ECO:0000259" key="9">
    <source>
        <dbReference type="Pfam" id="PF01435"/>
    </source>
</evidence>
<dbReference type="Pfam" id="PF01435">
    <property type="entry name" value="Peptidase_M48"/>
    <property type="match status" value="1"/>
</dbReference>
<keyword evidence="1 6" id="KW-0645">Protease</keyword>
<evidence type="ECO:0000256" key="4">
    <source>
        <dbReference type="ARBA" id="ARBA00022833"/>
    </source>
</evidence>
<protein>
    <submittedName>
        <fullName evidence="10">Peptidase, M48 family</fullName>
    </submittedName>
</protein>
<evidence type="ECO:0000256" key="3">
    <source>
        <dbReference type="ARBA" id="ARBA00022801"/>
    </source>
</evidence>
<dbReference type="EMBL" id="QOQW01000023">
    <property type="protein sequence ID" value="RCK78386.1"/>
    <property type="molecule type" value="Genomic_DNA"/>
</dbReference>
<comment type="cofactor">
    <cofactor evidence="6">
        <name>Zn(2+)</name>
        <dbReference type="ChEBI" id="CHEBI:29105"/>
    </cofactor>
    <text evidence="6">Binds 1 zinc ion per subunit.</text>
</comment>
<evidence type="ECO:0000256" key="2">
    <source>
        <dbReference type="ARBA" id="ARBA00022723"/>
    </source>
</evidence>
<feature type="signal peptide" evidence="8">
    <location>
        <begin position="1"/>
        <end position="26"/>
    </location>
</feature>
<dbReference type="CDD" id="cd07333">
    <property type="entry name" value="M48C_bepA_like"/>
    <property type="match status" value="1"/>
</dbReference>
<keyword evidence="4 6" id="KW-0862">Zinc</keyword>
<evidence type="ECO:0000313" key="11">
    <source>
        <dbReference type="Proteomes" id="UP000252355"/>
    </source>
</evidence>
<dbReference type="GO" id="GO:0046872">
    <property type="term" value="F:metal ion binding"/>
    <property type="evidence" value="ECO:0007669"/>
    <property type="project" value="UniProtKB-KW"/>
</dbReference>
<keyword evidence="2" id="KW-0479">Metal-binding</keyword>
<dbReference type="AlphaFoldDB" id="A0A367ZJW1"/>